<dbReference type="InterPro" id="IPR007392">
    <property type="entry name" value="GD_AH_second"/>
</dbReference>
<evidence type="ECO:0000256" key="2">
    <source>
        <dbReference type="ARBA" id="ARBA00023239"/>
    </source>
</evidence>
<dbReference type="InterPro" id="IPR052172">
    <property type="entry name" value="UxaA_altronate/galactarate_dh"/>
</dbReference>
<gene>
    <name evidence="5" type="ORF">SAMN02745775_10884</name>
</gene>
<evidence type="ECO:0000256" key="1">
    <source>
        <dbReference type="ARBA" id="ARBA00010986"/>
    </source>
</evidence>
<dbReference type="Pfam" id="PF20629">
    <property type="entry name" value="GD_AH_C"/>
    <property type="match status" value="1"/>
</dbReference>
<dbReference type="PANTHER" id="PTHR30536">
    <property type="entry name" value="ALTRONATE/GALACTARATE DEHYDRATASE"/>
    <property type="match status" value="1"/>
</dbReference>
<dbReference type="GO" id="GO:0019698">
    <property type="term" value="P:D-galacturonate catabolic process"/>
    <property type="evidence" value="ECO:0007669"/>
    <property type="project" value="TreeGrafter"/>
</dbReference>
<organism evidence="5 6">
    <name type="scientific">Falsiroseomonas stagni DSM 19981</name>
    <dbReference type="NCBI Taxonomy" id="1123062"/>
    <lineage>
        <taxon>Bacteria</taxon>
        <taxon>Pseudomonadati</taxon>
        <taxon>Pseudomonadota</taxon>
        <taxon>Alphaproteobacteria</taxon>
        <taxon>Acetobacterales</taxon>
        <taxon>Roseomonadaceae</taxon>
        <taxon>Falsiroseomonas</taxon>
    </lineage>
</organism>
<dbReference type="AlphaFoldDB" id="A0A1I4CQD5"/>
<dbReference type="RefSeq" id="WP_092961542.1">
    <property type="nucleotide sequence ID" value="NZ_FOSQ01000008.1"/>
</dbReference>
<dbReference type="STRING" id="1123062.SAMN02745775_10884"/>
<dbReference type="PANTHER" id="PTHR30536:SF5">
    <property type="entry name" value="ALTRONATE DEHYDRATASE"/>
    <property type="match status" value="1"/>
</dbReference>
<evidence type="ECO:0000313" key="6">
    <source>
        <dbReference type="Proteomes" id="UP000199473"/>
    </source>
</evidence>
<keyword evidence="6" id="KW-1185">Reference proteome</keyword>
<evidence type="ECO:0000259" key="3">
    <source>
        <dbReference type="Pfam" id="PF04295"/>
    </source>
</evidence>
<dbReference type="GO" id="GO:0016829">
    <property type="term" value="F:lyase activity"/>
    <property type="evidence" value="ECO:0007669"/>
    <property type="project" value="UniProtKB-KW"/>
</dbReference>
<dbReference type="EMBL" id="FOSQ01000008">
    <property type="protein sequence ID" value="SFK83115.1"/>
    <property type="molecule type" value="Genomic_DNA"/>
</dbReference>
<feature type="domain" description="D-galactarate/Altronate dehydratase second" evidence="3">
    <location>
        <begin position="12"/>
        <end position="136"/>
    </location>
</feature>
<name>A0A1I4CQD5_9PROT</name>
<feature type="domain" description="D-galactarate/Altronate dehydratase C-terminal" evidence="4">
    <location>
        <begin position="148"/>
        <end position="388"/>
    </location>
</feature>
<accession>A0A1I4CQD5</accession>
<evidence type="ECO:0000259" key="4">
    <source>
        <dbReference type="Pfam" id="PF20629"/>
    </source>
</evidence>
<keyword evidence="2 5" id="KW-0456">Lyase</keyword>
<protein>
    <submittedName>
        <fullName evidence="5">(2R)-sulfolactate sulfo-lyase subunit beta</fullName>
    </submittedName>
</protein>
<dbReference type="Pfam" id="PF04295">
    <property type="entry name" value="GD_AH_second"/>
    <property type="match status" value="1"/>
</dbReference>
<proteinExistence type="inferred from homology"/>
<dbReference type="OrthoDB" id="9804574at2"/>
<comment type="similarity">
    <text evidence="1">Belongs to the UxaA family.</text>
</comment>
<evidence type="ECO:0000313" key="5">
    <source>
        <dbReference type="EMBL" id="SFK83115.1"/>
    </source>
</evidence>
<reference evidence="5 6" key="1">
    <citation type="submission" date="2016-10" db="EMBL/GenBank/DDBJ databases">
        <authorList>
            <person name="de Groot N.N."/>
        </authorList>
    </citation>
    <scope>NUCLEOTIDE SEQUENCE [LARGE SCALE GENOMIC DNA]</scope>
    <source>
        <strain evidence="5 6">DSM 19981</strain>
    </source>
</reference>
<dbReference type="Proteomes" id="UP000199473">
    <property type="component" value="Unassembled WGS sequence"/>
</dbReference>
<sequence length="391" mass="42166">MGIDLKNASFEGWRRENGRMGVRNHVLLLPVDDLSNAACEAVANNIKGCMAIPHAYGRLQFGYDLELHFRTLIGTGSNPNVAGVVVIGIEPGWAGKIAEGIAATGKPVEFFGIEQHGDINTIARASRAAYRMVKHASKLKKTKAPVVDLWVSTKCGESDTTSGLASCPTNGNAFDKLWENGNTLVFGETTELTGGEHLVAARCRTPEIRTQFQAMFDRYQAIVEKNKTSDLSDSQPTKGNIEGGLTTIEEKALGNIQKIGKKCLVDGVLDKAEAPTHSGLWFMDSSSAAAEMVTLCAASGYAVHFFPTGQGNVIGNPIVPVIKITANPRTQRTMSEHIDVDVTGLLQKRMNMDDAGEALLDCMLRTADGELTAAEILGHREFSLTRIYESA</sequence>
<dbReference type="InterPro" id="IPR048332">
    <property type="entry name" value="GD_AH_C"/>
</dbReference>